<comment type="caution">
    <text evidence="2">The sequence shown here is derived from an EMBL/GenBank/DDBJ whole genome shotgun (WGS) entry which is preliminary data.</text>
</comment>
<sequence length="154" mass="17813">MKFYNPCSSFQGIFACDSLFSWYQGVSPVLSSDASRKKLEEKVKCLEKENAQLKEAKKETTSQCNQMEKELKCLSKESAGHEETLKKAVEKVVHDYSHSDEGKDFLKLYWANQVDEFKKSYEYQQEVAKVAIPFLEYGFNACKEQFMAQEYPPS</sequence>
<dbReference type="PROSITE" id="PS51257">
    <property type="entry name" value="PROKAR_LIPOPROTEIN"/>
    <property type="match status" value="1"/>
</dbReference>
<evidence type="ECO:0000256" key="1">
    <source>
        <dbReference type="SAM" id="Coils"/>
    </source>
</evidence>
<name>A0AAW2NTC7_SESRA</name>
<protein>
    <submittedName>
        <fullName evidence="2">Uncharacterized protein</fullName>
    </submittedName>
</protein>
<keyword evidence="1" id="KW-0175">Coiled coil</keyword>
<dbReference type="AlphaFoldDB" id="A0AAW2NTC7"/>
<proteinExistence type="predicted"/>
<dbReference type="EMBL" id="JACGWJ010000019">
    <property type="protein sequence ID" value="KAL0345834.1"/>
    <property type="molecule type" value="Genomic_DNA"/>
</dbReference>
<gene>
    <name evidence="2" type="ORF">Sradi_4414700</name>
</gene>
<organism evidence="2">
    <name type="scientific">Sesamum radiatum</name>
    <name type="common">Black benniseed</name>
    <dbReference type="NCBI Taxonomy" id="300843"/>
    <lineage>
        <taxon>Eukaryota</taxon>
        <taxon>Viridiplantae</taxon>
        <taxon>Streptophyta</taxon>
        <taxon>Embryophyta</taxon>
        <taxon>Tracheophyta</taxon>
        <taxon>Spermatophyta</taxon>
        <taxon>Magnoliopsida</taxon>
        <taxon>eudicotyledons</taxon>
        <taxon>Gunneridae</taxon>
        <taxon>Pentapetalae</taxon>
        <taxon>asterids</taxon>
        <taxon>lamiids</taxon>
        <taxon>Lamiales</taxon>
        <taxon>Pedaliaceae</taxon>
        <taxon>Sesamum</taxon>
    </lineage>
</organism>
<feature type="coiled-coil region" evidence="1">
    <location>
        <begin position="29"/>
        <end position="91"/>
    </location>
</feature>
<reference evidence="2" key="1">
    <citation type="submission" date="2020-06" db="EMBL/GenBank/DDBJ databases">
        <authorList>
            <person name="Li T."/>
            <person name="Hu X."/>
            <person name="Zhang T."/>
            <person name="Song X."/>
            <person name="Zhang H."/>
            <person name="Dai N."/>
            <person name="Sheng W."/>
            <person name="Hou X."/>
            <person name="Wei L."/>
        </authorList>
    </citation>
    <scope>NUCLEOTIDE SEQUENCE</scope>
    <source>
        <strain evidence="2">G02</strain>
        <tissue evidence="2">Leaf</tissue>
    </source>
</reference>
<reference evidence="2" key="2">
    <citation type="journal article" date="2024" name="Plant">
        <title>Genomic evolution and insights into agronomic trait innovations of Sesamum species.</title>
        <authorList>
            <person name="Miao H."/>
            <person name="Wang L."/>
            <person name="Qu L."/>
            <person name="Liu H."/>
            <person name="Sun Y."/>
            <person name="Le M."/>
            <person name="Wang Q."/>
            <person name="Wei S."/>
            <person name="Zheng Y."/>
            <person name="Lin W."/>
            <person name="Duan Y."/>
            <person name="Cao H."/>
            <person name="Xiong S."/>
            <person name="Wang X."/>
            <person name="Wei L."/>
            <person name="Li C."/>
            <person name="Ma Q."/>
            <person name="Ju M."/>
            <person name="Zhao R."/>
            <person name="Li G."/>
            <person name="Mu C."/>
            <person name="Tian Q."/>
            <person name="Mei H."/>
            <person name="Zhang T."/>
            <person name="Gao T."/>
            <person name="Zhang H."/>
        </authorList>
    </citation>
    <scope>NUCLEOTIDE SEQUENCE</scope>
    <source>
        <strain evidence="2">G02</strain>
    </source>
</reference>
<evidence type="ECO:0000313" key="2">
    <source>
        <dbReference type="EMBL" id="KAL0345834.1"/>
    </source>
</evidence>
<accession>A0AAW2NTC7</accession>